<evidence type="ECO:0000313" key="1">
    <source>
        <dbReference type="EMBL" id="GAG88195.1"/>
    </source>
</evidence>
<dbReference type="EMBL" id="BART01016962">
    <property type="protein sequence ID" value="GAG88195.1"/>
    <property type="molecule type" value="Genomic_DNA"/>
</dbReference>
<sequence length="29" mass="3467">EAKGEKMWKWIRPAKNVPLPKFLSELNKK</sequence>
<organism evidence="1">
    <name type="scientific">marine sediment metagenome</name>
    <dbReference type="NCBI Taxonomy" id="412755"/>
    <lineage>
        <taxon>unclassified sequences</taxon>
        <taxon>metagenomes</taxon>
        <taxon>ecological metagenomes</taxon>
    </lineage>
</organism>
<protein>
    <submittedName>
        <fullName evidence="1">Uncharacterized protein</fullName>
    </submittedName>
</protein>
<dbReference type="AlphaFoldDB" id="X1AZN2"/>
<name>X1AZN2_9ZZZZ</name>
<comment type="caution">
    <text evidence="1">The sequence shown here is derived from an EMBL/GenBank/DDBJ whole genome shotgun (WGS) entry which is preliminary data.</text>
</comment>
<proteinExistence type="predicted"/>
<gene>
    <name evidence="1" type="ORF">S01H4_32449</name>
</gene>
<accession>X1AZN2</accession>
<feature type="non-terminal residue" evidence="1">
    <location>
        <position position="1"/>
    </location>
</feature>
<reference evidence="1" key="1">
    <citation type="journal article" date="2014" name="Front. Microbiol.">
        <title>High frequency of phylogenetically diverse reductive dehalogenase-homologous genes in deep subseafloor sedimentary metagenomes.</title>
        <authorList>
            <person name="Kawai M."/>
            <person name="Futagami T."/>
            <person name="Toyoda A."/>
            <person name="Takaki Y."/>
            <person name="Nishi S."/>
            <person name="Hori S."/>
            <person name="Arai W."/>
            <person name="Tsubouchi T."/>
            <person name="Morono Y."/>
            <person name="Uchiyama I."/>
            <person name="Ito T."/>
            <person name="Fujiyama A."/>
            <person name="Inagaki F."/>
            <person name="Takami H."/>
        </authorList>
    </citation>
    <scope>NUCLEOTIDE SEQUENCE</scope>
    <source>
        <strain evidence="1">Expedition CK06-06</strain>
    </source>
</reference>